<feature type="region of interest" description="Disordered" evidence="1">
    <location>
        <begin position="1"/>
        <end position="23"/>
    </location>
</feature>
<proteinExistence type="predicted"/>
<dbReference type="EMBL" id="BAAAZW010000001">
    <property type="protein sequence ID" value="GAA3948843.1"/>
    <property type="molecule type" value="Genomic_DNA"/>
</dbReference>
<gene>
    <name evidence="2" type="ORF">GCM10022231_02760</name>
</gene>
<evidence type="ECO:0000313" key="2">
    <source>
        <dbReference type="EMBL" id="GAA3948843.1"/>
    </source>
</evidence>
<accession>A0ABP7NK45</accession>
<dbReference type="Proteomes" id="UP001418444">
    <property type="component" value="Unassembled WGS sequence"/>
</dbReference>
<dbReference type="RefSeq" id="WP_425552957.1">
    <property type="nucleotide sequence ID" value="NZ_BAAAZW010000001.1"/>
</dbReference>
<comment type="caution">
    <text evidence="2">The sequence shown here is derived from an EMBL/GenBank/DDBJ whole genome shotgun (WGS) entry which is preliminary data.</text>
</comment>
<name>A0ABP7NK45_9ACTN</name>
<evidence type="ECO:0000256" key="1">
    <source>
        <dbReference type="SAM" id="MobiDB-lite"/>
    </source>
</evidence>
<keyword evidence="3" id="KW-1185">Reference proteome</keyword>
<feature type="compositionally biased region" description="Basic and acidic residues" evidence="1">
    <location>
        <begin position="1"/>
        <end position="13"/>
    </location>
</feature>
<reference evidence="3" key="1">
    <citation type="journal article" date="2019" name="Int. J. Syst. Evol. Microbiol.">
        <title>The Global Catalogue of Microorganisms (GCM) 10K type strain sequencing project: providing services to taxonomists for standard genome sequencing and annotation.</title>
        <authorList>
            <consortium name="The Broad Institute Genomics Platform"/>
            <consortium name="The Broad Institute Genome Sequencing Center for Infectious Disease"/>
            <person name="Wu L."/>
            <person name="Ma J."/>
        </authorList>
    </citation>
    <scope>NUCLEOTIDE SEQUENCE [LARGE SCALE GENOMIC DNA]</scope>
    <source>
        <strain evidence="3">JCM 16923</strain>
    </source>
</reference>
<protein>
    <recommendedName>
        <fullName evidence="4">CsbD family protein</fullName>
    </recommendedName>
</protein>
<evidence type="ECO:0008006" key="4">
    <source>
        <dbReference type="Google" id="ProtNLM"/>
    </source>
</evidence>
<sequence length="42" mass="4349">MTGDDELKNEGKADQASSAVKKGVEDLKDAAAGLKDKLTGDK</sequence>
<organism evidence="2 3">
    <name type="scientific">Gordonia caeni</name>
    <dbReference type="NCBI Taxonomy" id="1007097"/>
    <lineage>
        <taxon>Bacteria</taxon>
        <taxon>Bacillati</taxon>
        <taxon>Actinomycetota</taxon>
        <taxon>Actinomycetes</taxon>
        <taxon>Mycobacteriales</taxon>
        <taxon>Gordoniaceae</taxon>
        <taxon>Gordonia</taxon>
    </lineage>
</organism>
<evidence type="ECO:0000313" key="3">
    <source>
        <dbReference type="Proteomes" id="UP001418444"/>
    </source>
</evidence>